<evidence type="ECO:0000256" key="2">
    <source>
        <dbReference type="ARBA" id="ARBA00006966"/>
    </source>
</evidence>
<protein>
    <submittedName>
        <fullName evidence="8">Probable low-specificity L-threonine aldolase 2</fullName>
    </submittedName>
</protein>
<dbReference type="InParanoid" id="A0A6P7YHK9"/>
<keyword evidence="7" id="KW-1185">Reference proteome</keyword>
<dbReference type="Proteomes" id="UP000515156">
    <property type="component" value="Chromosome 6"/>
</dbReference>
<dbReference type="InterPro" id="IPR023603">
    <property type="entry name" value="Low_specificity_L-TA-like"/>
</dbReference>
<feature type="modified residue" description="N6-(pyridoxal phosphate)lysine" evidence="5">
    <location>
        <position position="249"/>
    </location>
</feature>
<gene>
    <name evidence="8" type="primary">LOC115473574</name>
</gene>
<dbReference type="GO" id="GO:0006545">
    <property type="term" value="P:glycine biosynthetic process"/>
    <property type="evidence" value="ECO:0007669"/>
    <property type="project" value="TreeGrafter"/>
</dbReference>
<dbReference type="AlphaFoldDB" id="A0A6P7YHK9"/>
<accession>A0A6P7YHK9</accession>
<organism evidence="7 8">
    <name type="scientific">Microcaecilia unicolor</name>
    <dbReference type="NCBI Taxonomy" id="1415580"/>
    <lineage>
        <taxon>Eukaryota</taxon>
        <taxon>Metazoa</taxon>
        <taxon>Chordata</taxon>
        <taxon>Craniata</taxon>
        <taxon>Vertebrata</taxon>
        <taxon>Euteleostomi</taxon>
        <taxon>Amphibia</taxon>
        <taxon>Gymnophiona</taxon>
        <taxon>Siphonopidae</taxon>
        <taxon>Microcaecilia</taxon>
    </lineage>
</organism>
<evidence type="ECO:0000256" key="3">
    <source>
        <dbReference type="ARBA" id="ARBA00022898"/>
    </source>
</evidence>
<dbReference type="PANTHER" id="PTHR48097:SF9">
    <property type="entry name" value="L-THREONINE ALDOLASE"/>
    <property type="match status" value="1"/>
</dbReference>
<evidence type="ECO:0000256" key="4">
    <source>
        <dbReference type="ARBA" id="ARBA00023239"/>
    </source>
</evidence>
<sequence>MRLRLLLQGLVRRCGGRGPGGLRWAEAPLRFYWASQVPQGSQARARVVDLRSDTVSKPSAEMRRAMARAEVGDDVYGEDPTVNELQQRVAQLLGTEDSLFVSSGTMGNLISVMCHCRTRGAELLLGETSHIHMYEQGGIAQIAGVHHRTVKDVPDGRMDLQELEHRIQQQYPDPHVPRTQLICLENTHCAAGGRILPLSYLQEVRHLADRYSLAVHIDGARLLNAAVALDVPPAVITQHCDSVSMCLSKGLGAPAGAMIGGRRHFIEEARRVRKVLGGAMRQVGVLAAPALVGLVQAEEKLKDDHCKARTFAQGVYDLAAPFCSVDLTSVESNIVFFRVDEPRISPQEFCDRLQHVSEEEVAVFGWGTRVLMQVFFERTLRAVWYDGVSAEDTELALQKLKFVLQKYREELKVI</sequence>
<dbReference type="PIRSF" id="PIRSF017617">
    <property type="entry name" value="Thr_aldolase"/>
    <property type="match status" value="1"/>
</dbReference>
<comment type="cofactor">
    <cofactor evidence="1">
        <name>pyridoxal 5'-phosphate</name>
        <dbReference type="ChEBI" id="CHEBI:597326"/>
    </cofactor>
</comment>
<dbReference type="SUPFAM" id="SSF53383">
    <property type="entry name" value="PLP-dependent transferases"/>
    <property type="match status" value="1"/>
</dbReference>
<evidence type="ECO:0000313" key="8">
    <source>
        <dbReference type="RefSeq" id="XP_030064508.1"/>
    </source>
</evidence>
<keyword evidence="3" id="KW-0663">Pyridoxal phosphate</keyword>
<comment type="similarity">
    <text evidence="2">Belongs to the threonine aldolase family.</text>
</comment>
<dbReference type="Gene3D" id="3.40.640.10">
    <property type="entry name" value="Type I PLP-dependent aspartate aminotransferase-like (Major domain)"/>
    <property type="match status" value="1"/>
</dbReference>
<dbReference type="KEGG" id="muo:115473574"/>
<dbReference type="PANTHER" id="PTHR48097">
    <property type="entry name" value="L-THREONINE ALDOLASE-RELATED"/>
    <property type="match status" value="1"/>
</dbReference>
<evidence type="ECO:0000256" key="5">
    <source>
        <dbReference type="PIRSR" id="PIRSR017617-1"/>
    </source>
</evidence>
<reference evidence="8" key="1">
    <citation type="submission" date="2025-08" db="UniProtKB">
        <authorList>
            <consortium name="RefSeq"/>
        </authorList>
    </citation>
    <scope>IDENTIFICATION</scope>
</reference>
<proteinExistence type="inferred from homology"/>
<evidence type="ECO:0000313" key="7">
    <source>
        <dbReference type="Proteomes" id="UP000515156"/>
    </source>
</evidence>
<dbReference type="InterPro" id="IPR001597">
    <property type="entry name" value="ArAA_b-elim_lyase/Thr_aldolase"/>
</dbReference>
<evidence type="ECO:0000256" key="1">
    <source>
        <dbReference type="ARBA" id="ARBA00001933"/>
    </source>
</evidence>
<dbReference type="GO" id="GO:0006567">
    <property type="term" value="P:L-threonine catabolic process"/>
    <property type="evidence" value="ECO:0007669"/>
    <property type="project" value="TreeGrafter"/>
</dbReference>
<dbReference type="FunFam" id="3.90.1150.10:FF:000041">
    <property type="entry name" value="Low-specificity L-threonine aldolase"/>
    <property type="match status" value="1"/>
</dbReference>
<dbReference type="RefSeq" id="XP_030064508.1">
    <property type="nucleotide sequence ID" value="XM_030208648.1"/>
</dbReference>
<dbReference type="InterPro" id="IPR015421">
    <property type="entry name" value="PyrdxlP-dep_Trfase_major"/>
</dbReference>
<evidence type="ECO:0000259" key="6">
    <source>
        <dbReference type="Pfam" id="PF01212"/>
    </source>
</evidence>
<dbReference type="Pfam" id="PF01212">
    <property type="entry name" value="Beta_elim_lyase"/>
    <property type="match status" value="1"/>
</dbReference>
<feature type="domain" description="Aromatic amino acid beta-eliminating lyase/threonine aldolase" evidence="6">
    <location>
        <begin position="49"/>
        <end position="337"/>
    </location>
</feature>
<dbReference type="InterPro" id="IPR015424">
    <property type="entry name" value="PyrdxlP-dep_Trfase"/>
</dbReference>
<name>A0A6P7YHK9_9AMPH</name>
<dbReference type="GeneID" id="115473574"/>
<dbReference type="GO" id="GO:0005829">
    <property type="term" value="C:cytosol"/>
    <property type="evidence" value="ECO:0007669"/>
    <property type="project" value="TreeGrafter"/>
</dbReference>
<dbReference type="GO" id="GO:0008732">
    <property type="term" value="F:L-allo-threonine aldolase activity"/>
    <property type="evidence" value="ECO:0007669"/>
    <property type="project" value="TreeGrafter"/>
</dbReference>
<keyword evidence="4" id="KW-0456">Lyase</keyword>
<dbReference type="Gene3D" id="3.90.1150.10">
    <property type="entry name" value="Aspartate Aminotransferase, domain 1"/>
    <property type="match status" value="1"/>
</dbReference>
<dbReference type="InterPro" id="IPR015422">
    <property type="entry name" value="PyrdxlP-dep_Trfase_small"/>
</dbReference>
<dbReference type="NCBIfam" id="NF041359">
    <property type="entry name" value="GntG_guanitoxin"/>
    <property type="match status" value="1"/>
</dbReference>
<dbReference type="OrthoDB" id="10261951at2759"/>
<dbReference type="FunFam" id="3.40.640.10:FF:000030">
    <property type="entry name" value="Low-specificity L-threonine aldolase"/>
    <property type="match status" value="1"/>
</dbReference>